<comment type="caution">
    <text evidence="2">The sequence shown here is derived from an EMBL/GenBank/DDBJ whole genome shotgun (WGS) entry which is preliminary data.</text>
</comment>
<sequence>MNADFRQLHLEARHSPQSLVQDLASRTIGVDFYALFVEGDVDAIFYARQLRLYSDRAKSVKYVCGGKGAVLKCYHLATKVISNSDNCLYFVDRDYNIEDWVKDNGCFYITPYYSVEYFICNMNALSGFLTDHANLDDHQVDALLDGLSNLETVANLTADTRALLYIVALKVLRNLNPSASIDRIRAVDFGGINEAGCITGRRTRRLTLKKQIGICGVEDRLPTITELKAEMSTADDIAIAEVLRGKHFSELLYNLILERARALLDTANDNDRRSLERIRKTSQVEFVEQVLVRRVLITDVENYFRSRFIPRSRGAD</sequence>
<gene>
    <name evidence="2" type="ORF">V0U35_12200</name>
</gene>
<dbReference type="RefSeq" id="WP_330197001.1">
    <property type="nucleotide sequence ID" value="NZ_JAZDRO010000005.1"/>
</dbReference>
<reference evidence="2 3" key="1">
    <citation type="submission" date="2024-01" db="EMBL/GenBank/DDBJ databases">
        <title>Hyphobacterium bacterium isolated from marine sediment.</title>
        <authorList>
            <person name="Zhao S."/>
        </authorList>
    </citation>
    <scope>NUCLEOTIDE SEQUENCE [LARGE SCALE GENOMIC DNA]</scope>
    <source>
        <strain evidence="2 3">Y60-23</strain>
    </source>
</reference>
<proteinExistence type="predicted"/>
<evidence type="ECO:0000259" key="1">
    <source>
        <dbReference type="Pfam" id="PF14491"/>
    </source>
</evidence>
<organism evidence="2 3">
    <name type="scientific">Hyphobacterium marinum</name>
    <dbReference type="NCBI Taxonomy" id="3116574"/>
    <lineage>
        <taxon>Bacteria</taxon>
        <taxon>Pseudomonadati</taxon>
        <taxon>Pseudomonadota</taxon>
        <taxon>Alphaproteobacteria</taxon>
        <taxon>Maricaulales</taxon>
        <taxon>Maricaulaceae</taxon>
        <taxon>Hyphobacterium</taxon>
    </lineage>
</organism>
<keyword evidence="3" id="KW-1185">Reference proteome</keyword>
<dbReference type="EMBL" id="JAZDRO010000005">
    <property type="protein sequence ID" value="MEE2567440.1"/>
    <property type="molecule type" value="Genomic_DNA"/>
</dbReference>
<feature type="domain" description="DUF4435" evidence="1">
    <location>
        <begin position="35"/>
        <end position="161"/>
    </location>
</feature>
<evidence type="ECO:0000313" key="3">
    <source>
        <dbReference type="Proteomes" id="UP001310692"/>
    </source>
</evidence>
<dbReference type="Pfam" id="PF14491">
    <property type="entry name" value="DUF4435"/>
    <property type="match status" value="1"/>
</dbReference>
<name>A0ABU7M0Z6_9PROT</name>
<evidence type="ECO:0000313" key="2">
    <source>
        <dbReference type="EMBL" id="MEE2567440.1"/>
    </source>
</evidence>
<dbReference type="InterPro" id="IPR029492">
    <property type="entry name" value="DUF4435"/>
</dbReference>
<protein>
    <submittedName>
        <fullName evidence="2">DUF4435 domain-containing protein</fullName>
    </submittedName>
</protein>
<dbReference type="Proteomes" id="UP001310692">
    <property type="component" value="Unassembled WGS sequence"/>
</dbReference>
<accession>A0ABU7M0Z6</accession>